<evidence type="ECO:0000313" key="1">
    <source>
        <dbReference type="EMBL" id="KKM74959.1"/>
    </source>
</evidence>
<proteinExistence type="predicted"/>
<gene>
    <name evidence="1" type="ORF">LCGC14_1395210</name>
</gene>
<dbReference type="EMBL" id="LAZR01009056">
    <property type="protein sequence ID" value="KKM74959.1"/>
    <property type="molecule type" value="Genomic_DNA"/>
</dbReference>
<protein>
    <submittedName>
        <fullName evidence="1">Uncharacterized protein</fullName>
    </submittedName>
</protein>
<sequence>MDPALDRFSRVMNAELEAHAEEFAEQPWSAVRPKDLLLKMELHMTRLRSAMLRRLGSRSPEELQKENEAVKKQATHVANYALFVHQQIALGRP</sequence>
<dbReference type="AlphaFoldDB" id="A0A0F9JYT9"/>
<name>A0A0F9JYT9_9ZZZZ</name>
<comment type="caution">
    <text evidence="1">The sequence shown here is derived from an EMBL/GenBank/DDBJ whole genome shotgun (WGS) entry which is preliminary data.</text>
</comment>
<accession>A0A0F9JYT9</accession>
<organism evidence="1">
    <name type="scientific">marine sediment metagenome</name>
    <dbReference type="NCBI Taxonomy" id="412755"/>
    <lineage>
        <taxon>unclassified sequences</taxon>
        <taxon>metagenomes</taxon>
        <taxon>ecological metagenomes</taxon>
    </lineage>
</organism>
<reference evidence="1" key="1">
    <citation type="journal article" date="2015" name="Nature">
        <title>Complex archaea that bridge the gap between prokaryotes and eukaryotes.</title>
        <authorList>
            <person name="Spang A."/>
            <person name="Saw J.H."/>
            <person name="Jorgensen S.L."/>
            <person name="Zaremba-Niedzwiedzka K."/>
            <person name="Martijn J."/>
            <person name="Lind A.E."/>
            <person name="van Eijk R."/>
            <person name="Schleper C."/>
            <person name="Guy L."/>
            <person name="Ettema T.J."/>
        </authorList>
    </citation>
    <scope>NUCLEOTIDE SEQUENCE</scope>
</reference>